<accession>A0ABS3X7E2</accession>
<dbReference type="RefSeq" id="WP_209238374.1">
    <property type="nucleotide sequence ID" value="NZ_JADKMA010000019.1"/>
</dbReference>
<dbReference type="Gene3D" id="3.40.50.1820">
    <property type="entry name" value="alpha/beta hydrolase"/>
    <property type="match status" value="1"/>
</dbReference>
<reference evidence="3 4" key="1">
    <citation type="submission" date="2020-11" db="EMBL/GenBank/DDBJ databases">
        <title>Streptomyces spirodelae sp. nov., isolated from duckweed.</title>
        <authorList>
            <person name="Saimee Y."/>
            <person name="Duangmal K."/>
        </authorList>
    </citation>
    <scope>NUCLEOTIDE SEQUENCE [LARGE SCALE GENOMIC DNA]</scope>
    <source>
        <strain evidence="3 4">S16-07</strain>
    </source>
</reference>
<dbReference type="InterPro" id="IPR022742">
    <property type="entry name" value="Hydrolase_4"/>
</dbReference>
<dbReference type="PANTHER" id="PTHR43798">
    <property type="entry name" value="MONOACYLGLYCEROL LIPASE"/>
    <property type="match status" value="1"/>
</dbReference>
<gene>
    <name evidence="3" type="ORF">ITI46_06190</name>
</gene>
<evidence type="ECO:0000256" key="1">
    <source>
        <dbReference type="ARBA" id="ARBA00022801"/>
    </source>
</evidence>
<dbReference type="PIRSF" id="PIRSF017388">
    <property type="entry name" value="Esterase_lipase"/>
    <property type="match status" value="1"/>
</dbReference>
<feature type="domain" description="Serine aminopeptidase S33" evidence="2">
    <location>
        <begin position="20"/>
        <end position="230"/>
    </location>
</feature>
<keyword evidence="1 3" id="KW-0378">Hydrolase</keyword>
<dbReference type="Proteomes" id="UP001519064">
    <property type="component" value="Unassembled WGS sequence"/>
</dbReference>
<dbReference type="SUPFAM" id="SSF53474">
    <property type="entry name" value="alpha/beta-Hydrolases"/>
    <property type="match status" value="1"/>
</dbReference>
<dbReference type="GO" id="GO:0016787">
    <property type="term" value="F:hydrolase activity"/>
    <property type="evidence" value="ECO:0007669"/>
    <property type="project" value="UniProtKB-KW"/>
</dbReference>
<dbReference type="Pfam" id="PF12146">
    <property type="entry name" value="Hydrolase_4"/>
    <property type="match status" value="1"/>
</dbReference>
<dbReference type="InterPro" id="IPR012354">
    <property type="entry name" value="Esterase_lipase"/>
</dbReference>
<organism evidence="3 4">
    <name type="scientific">Streptomyces oryzae</name>
    <dbReference type="NCBI Taxonomy" id="1434886"/>
    <lineage>
        <taxon>Bacteria</taxon>
        <taxon>Bacillati</taxon>
        <taxon>Actinomycetota</taxon>
        <taxon>Actinomycetes</taxon>
        <taxon>Kitasatosporales</taxon>
        <taxon>Streptomycetaceae</taxon>
        <taxon>Streptomyces</taxon>
    </lineage>
</organism>
<protein>
    <submittedName>
        <fullName evidence="3">Alpha/beta fold hydrolase</fullName>
    </submittedName>
</protein>
<proteinExistence type="predicted"/>
<dbReference type="PANTHER" id="PTHR43798:SF31">
    <property type="entry name" value="AB HYDROLASE SUPERFAMILY PROTEIN YCLE"/>
    <property type="match status" value="1"/>
</dbReference>
<dbReference type="InterPro" id="IPR029058">
    <property type="entry name" value="AB_hydrolase_fold"/>
</dbReference>
<dbReference type="InterPro" id="IPR050266">
    <property type="entry name" value="AB_hydrolase_sf"/>
</dbReference>
<comment type="caution">
    <text evidence="3">The sequence shown here is derived from an EMBL/GenBank/DDBJ whole genome shotgun (WGS) entry which is preliminary data.</text>
</comment>
<dbReference type="EMBL" id="JADKMA010000019">
    <property type="protein sequence ID" value="MBO8191282.1"/>
    <property type="molecule type" value="Genomic_DNA"/>
</dbReference>
<evidence type="ECO:0000313" key="3">
    <source>
        <dbReference type="EMBL" id="MBO8191282.1"/>
    </source>
</evidence>
<evidence type="ECO:0000313" key="4">
    <source>
        <dbReference type="Proteomes" id="UP001519064"/>
    </source>
</evidence>
<evidence type="ECO:0000259" key="2">
    <source>
        <dbReference type="Pfam" id="PF12146"/>
    </source>
</evidence>
<keyword evidence="4" id="KW-1185">Reference proteome</keyword>
<name>A0ABS3X7E2_9ACTN</name>
<sequence length="264" mass="28798">MPPTLPGAEPFRRDGSATGVLLCHGFTGSPQSLRPWAEDLAGHGLTVSLPLLPGHGTRWQDLALTSWEDWYATVDRELRLLRDRCDQVFVCGLSMGATLALRLAALHGNGVRGVVVVNPAMTFPRVQGYALPVGRFLLRSAPGIVNDIAKGGQHELGYDRVPTRAAYALRNFFRVTRPELPKVTQPLLLLRSRNDHVVPATDSALVLSRVSSVDVTETVLENSFHVATLDHDAERIFADARGFIDRLAAEREPAPTVRSARDGA</sequence>